<dbReference type="GO" id="GO:0030288">
    <property type="term" value="C:outer membrane-bounded periplasmic space"/>
    <property type="evidence" value="ECO:0007669"/>
    <property type="project" value="TreeGrafter"/>
</dbReference>
<dbReference type="CDD" id="cd08497">
    <property type="entry name" value="MbnE-like"/>
    <property type="match status" value="1"/>
</dbReference>
<dbReference type="SUPFAM" id="SSF53850">
    <property type="entry name" value="Periplasmic binding protein-like II"/>
    <property type="match status" value="1"/>
</dbReference>
<accession>A0A1H0PH06</accession>
<evidence type="ECO:0000313" key="3">
    <source>
        <dbReference type="EMBL" id="SDP04341.1"/>
    </source>
</evidence>
<sequence>MSAVTGCGEANIWRLLLVFFMLLCRPSDVNGAHGVSIDGELKYPEGFTSFEYVSSKAQKGGRLTLHDIGSFDKTNPFSLKGEAPLGIEQLVFEPLAVSSLDEPFSLYGLLAEDIELADDKKSVLFTLSGDARFSDGSPVTPEDVGYTVDILKSDKAHPAYNYYYEDIAGYEIVDSRRIRIFFKKPNRELHLITAQMRIFPRSIDKTGFWGNGTSDDLLSVPIGSGPYVVARMDLGKTILYKRNPDYWGVNHPTRRYMFNFDEIEVKYFKDQIVALEAFKAGEFDFMAVNIAKQWARDLVGPKFASKKLIKKTFLHANNAGIQGFVMNTRKKIFSDILVRKAMGLAFDFEWANESLFHNQYRRNDSFFSNSYLAARGLPDKIELTYLDRFRSTLPQEVFTTPLAAPQVVGKLGLRKNLLEAKKLLEEAGWKVQNGILVDHAGHPFTFEILLVSPTFERVMASYVRNLAKLGIQASYRTIDATLYVDRVKKFDFDMIVATYGQSQSPGNEQRSYWHSSSADKIGSRNYAGIKSEVVDLLVEKIIYADDQKHLIAACRALDRVLWYGYYLVPNWYLPVHRLSYANSFSQPEKLPLYYSPFQLLMTWWEK</sequence>
<dbReference type="PANTHER" id="PTHR30290">
    <property type="entry name" value="PERIPLASMIC BINDING COMPONENT OF ABC TRANSPORTER"/>
    <property type="match status" value="1"/>
</dbReference>
<organism evidence="3 4">
    <name type="scientific">Desulforhopalus singaporensis</name>
    <dbReference type="NCBI Taxonomy" id="91360"/>
    <lineage>
        <taxon>Bacteria</taxon>
        <taxon>Pseudomonadati</taxon>
        <taxon>Thermodesulfobacteriota</taxon>
        <taxon>Desulfobulbia</taxon>
        <taxon>Desulfobulbales</taxon>
        <taxon>Desulfocapsaceae</taxon>
        <taxon>Desulforhopalus</taxon>
    </lineage>
</organism>
<dbReference type="Gene3D" id="3.40.190.10">
    <property type="entry name" value="Periplasmic binding protein-like II"/>
    <property type="match status" value="1"/>
</dbReference>
<dbReference type="Gene3D" id="3.10.105.10">
    <property type="entry name" value="Dipeptide-binding Protein, Domain 3"/>
    <property type="match status" value="1"/>
</dbReference>
<dbReference type="GO" id="GO:0043190">
    <property type="term" value="C:ATP-binding cassette (ABC) transporter complex"/>
    <property type="evidence" value="ECO:0007669"/>
    <property type="project" value="InterPro"/>
</dbReference>
<keyword evidence="1" id="KW-0732">Signal</keyword>
<feature type="domain" description="Solute-binding protein family 5" evidence="2">
    <location>
        <begin position="106"/>
        <end position="517"/>
    </location>
</feature>
<dbReference type="GO" id="GO:0015833">
    <property type="term" value="P:peptide transport"/>
    <property type="evidence" value="ECO:0007669"/>
    <property type="project" value="TreeGrafter"/>
</dbReference>
<dbReference type="PANTHER" id="PTHR30290:SF64">
    <property type="entry name" value="ABC TRANSPORTER PERIPLASMIC BINDING PROTEIN"/>
    <property type="match status" value="1"/>
</dbReference>
<evidence type="ECO:0000313" key="4">
    <source>
        <dbReference type="Proteomes" id="UP000199073"/>
    </source>
</evidence>
<dbReference type="InterPro" id="IPR000914">
    <property type="entry name" value="SBP_5_dom"/>
</dbReference>
<dbReference type="InterPro" id="IPR030678">
    <property type="entry name" value="Peptide/Ni-bd"/>
</dbReference>
<reference evidence="3 4" key="1">
    <citation type="submission" date="2016-10" db="EMBL/GenBank/DDBJ databases">
        <authorList>
            <person name="de Groot N.N."/>
        </authorList>
    </citation>
    <scope>NUCLEOTIDE SEQUENCE [LARGE SCALE GENOMIC DNA]</scope>
    <source>
        <strain evidence="3 4">DSM 12130</strain>
    </source>
</reference>
<dbReference type="EMBL" id="FNJI01000009">
    <property type="protein sequence ID" value="SDP04341.1"/>
    <property type="molecule type" value="Genomic_DNA"/>
</dbReference>
<evidence type="ECO:0000256" key="1">
    <source>
        <dbReference type="ARBA" id="ARBA00022729"/>
    </source>
</evidence>
<name>A0A1H0PH06_9BACT</name>
<dbReference type="STRING" id="91360.SAMN05660330_01670"/>
<keyword evidence="4" id="KW-1185">Reference proteome</keyword>
<dbReference type="GO" id="GO:1904680">
    <property type="term" value="F:peptide transmembrane transporter activity"/>
    <property type="evidence" value="ECO:0007669"/>
    <property type="project" value="TreeGrafter"/>
</dbReference>
<dbReference type="InterPro" id="IPR039424">
    <property type="entry name" value="SBP_5"/>
</dbReference>
<evidence type="ECO:0000259" key="2">
    <source>
        <dbReference type="Pfam" id="PF00496"/>
    </source>
</evidence>
<protein>
    <submittedName>
        <fullName evidence="3">Microcin C transport system substrate-binding protein</fullName>
    </submittedName>
</protein>
<gene>
    <name evidence="3" type="ORF">SAMN05660330_01670</name>
</gene>
<dbReference type="AlphaFoldDB" id="A0A1H0PH06"/>
<dbReference type="GO" id="GO:0042884">
    <property type="term" value="P:microcin transport"/>
    <property type="evidence" value="ECO:0007669"/>
    <property type="project" value="TreeGrafter"/>
</dbReference>
<dbReference type="Pfam" id="PF00496">
    <property type="entry name" value="SBP_bac_5"/>
    <property type="match status" value="1"/>
</dbReference>
<proteinExistence type="predicted"/>
<dbReference type="RefSeq" id="WP_245695055.1">
    <property type="nucleotide sequence ID" value="NZ_FNJI01000009.1"/>
</dbReference>
<dbReference type="PIRSF" id="PIRSF002741">
    <property type="entry name" value="MppA"/>
    <property type="match status" value="1"/>
</dbReference>
<dbReference type="Proteomes" id="UP000199073">
    <property type="component" value="Unassembled WGS sequence"/>
</dbReference>